<dbReference type="InterPro" id="IPR000594">
    <property type="entry name" value="ThiF_NAD_FAD-bd"/>
</dbReference>
<dbReference type="Gene3D" id="3.40.50.720">
    <property type="entry name" value="NAD(P)-binding Rossmann-like Domain"/>
    <property type="match status" value="1"/>
</dbReference>
<dbReference type="PANTHER" id="PTHR43267">
    <property type="entry name" value="TRNA THREONYLCARBAMOYLADENOSINE DEHYDRATASE"/>
    <property type="match status" value="1"/>
</dbReference>
<evidence type="ECO:0000256" key="1">
    <source>
        <dbReference type="SAM" id="MobiDB-lite"/>
    </source>
</evidence>
<dbReference type="PANTHER" id="PTHR43267:SF3">
    <property type="entry name" value="THIF PROTEIN"/>
    <property type="match status" value="1"/>
</dbReference>
<proteinExistence type="predicted"/>
<dbReference type="InterPro" id="IPR045886">
    <property type="entry name" value="ThiF/MoeB/HesA"/>
</dbReference>
<feature type="compositionally biased region" description="Low complexity" evidence="1">
    <location>
        <begin position="299"/>
        <end position="316"/>
    </location>
</feature>
<keyword evidence="4" id="KW-1185">Reference proteome</keyword>
<comment type="caution">
    <text evidence="3">The sequence shown here is derived from an EMBL/GenBank/DDBJ whole genome shotgun (WGS) entry which is preliminary data.</text>
</comment>
<dbReference type="EMBL" id="BAAAQM010000001">
    <property type="protein sequence ID" value="GAA1949137.1"/>
    <property type="molecule type" value="Genomic_DNA"/>
</dbReference>
<gene>
    <name evidence="3" type="ORF">GCM10009838_00240</name>
</gene>
<dbReference type="SUPFAM" id="SSF55729">
    <property type="entry name" value="Acyl-CoA N-acyltransferases (Nat)"/>
    <property type="match status" value="1"/>
</dbReference>
<name>A0ABN2QBP6_9ACTN</name>
<dbReference type="InterPro" id="IPR035985">
    <property type="entry name" value="Ubiquitin-activating_enz"/>
</dbReference>
<evidence type="ECO:0000259" key="2">
    <source>
        <dbReference type="Pfam" id="PF00899"/>
    </source>
</evidence>
<sequence>MVLIMDSPWHYSAFLAPDGPGAESGRLPEIRRLRARILFDQGRRPAFREHDEQVQDLGAWHFTARRAGDGVHGPPLGYVRLLTPATAARYQSREFLGGPHYDEVLRSEGLTDRTVFEHSRLVVEHRARKLGLGLHLNALAVAAAHELGAAAMIGTSGTADGQDRFHARFGFHPVPGTRRYVEKYTEDVVILLHRAADGAGEYTALVDDYRLVFRELMAEAEESVRALSAVQLAQPVPAAPAATTATAAITVAARAPLAPLGPVGPPGTTGPGDPVRPAPSLGHVSAARLAGSASEPAFTLPQRRTPAAAPPRHLTAIGPADPHRWKPVLFRPDRHDDRVALAALLNTGAVREVADTIEGQLEELIRAREPGRAPDADALAEARRDQLQGAQPWDYGSWAWYPWSGRLVHVLPREEYRLVRTDRNRGKIDRPDQRRLLGKRVGVIGLSVGNSAAVTLAQEGVAGAFKLADFDCLSVSNLNRLRAGLHQIGVNKAVLAARQMFEIDPYLDIEIFPAGLTEENIKEFFLGGHGPIDLLVEECDTPWVKLAAREAARDLGVPVVMDANDRGLLDVERFDHEPRRPLLHGRLGPLTAEDCRDLSPAERVRLVLDMVDPDRISPALSASFPEIGRTLSSWPQLASGVALGGALVTEAARRILLGGPCGSGRFYVDLEELIAPDRDVAGAGVAGAGTADVAGAGQAGAASLPSAP</sequence>
<dbReference type="CDD" id="cd01483">
    <property type="entry name" value="E1_enzyme_family"/>
    <property type="match status" value="1"/>
</dbReference>
<dbReference type="InterPro" id="IPR016181">
    <property type="entry name" value="Acyl_CoA_acyltransferase"/>
</dbReference>
<dbReference type="Pfam" id="PF00899">
    <property type="entry name" value="ThiF"/>
    <property type="match status" value="1"/>
</dbReference>
<dbReference type="Gene3D" id="3.40.630.30">
    <property type="match status" value="1"/>
</dbReference>
<feature type="region of interest" description="Disordered" evidence="1">
    <location>
        <begin position="294"/>
        <end position="320"/>
    </location>
</feature>
<organism evidence="3 4">
    <name type="scientific">Catenulispora subtropica</name>
    <dbReference type="NCBI Taxonomy" id="450798"/>
    <lineage>
        <taxon>Bacteria</taxon>
        <taxon>Bacillati</taxon>
        <taxon>Actinomycetota</taxon>
        <taxon>Actinomycetes</taxon>
        <taxon>Catenulisporales</taxon>
        <taxon>Catenulisporaceae</taxon>
        <taxon>Catenulispora</taxon>
    </lineage>
</organism>
<dbReference type="Proteomes" id="UP001499854">
    <property type="component" value="Unassembled WGS sequence"/>
</dbReference>
<protein>
    <recommendedName>
        <fullName evidence="2">THIF-type NAD/FAD binding fold domain-containing protein</fullName>
    </recommendedName>
</protein>
<evidence type="ECO:0000313" key="3">
    <source>
        <dbReference type="EMBL" id="GAA1949137.1"/>
    </source>
</evidence>
<feature type="domain" description="THIF-type NAD/FAD binding fold" evidence="2">
    <location>
        <begin position="423"/>
        <end position="560"/>
    </location>
</feature>
<accession>A0ABN2QBP6</accession>
<evidence type="ECO:0000313" key="4">
    <source>
        <dbReference type="Proteomes" id="UP001499854"/>
    </source>
</evidence>
<dbReference type="SUPFAM" id="SSF69572">
    <property type="entry name" value="Activating enzymes of the ubiquitin-like proteins"/>
    <property type="match status" value="1"/>
</dbReference>
<reference evidence="3 4" key="1">
    <citation type="journal article" date="2019" name="Int. J. Syst. Evol. Microbiol.">
        <title>The Global Catalogue of Microorganisms (GCM) 10K type strain sequencing project: providing services to taxonomists for standard genome sequencing and annotation.</title>
        <authorList>
            <consortium name="The Broad Institute Genomics Platform"/>
            <consortium name="The Broad Institute Genome Sequencing Center for Infectious Disease"/>
            <person name="Wu L."/>
            <person name="Ma J."/>
        </authorList>
    </citation>
    <scope>NUCLEOTIDE SEQUENCE [LARGE SCALE GENOMIC DNA]</scope>
    <source>
        <strain evidence="3 4">JCM 16013</strain>
    </source>
</reference>